<dbReference type="EMBL" id="CAJOBQ010009430">
    <property type="protein sequence ID" value="CAF4698849.1"/>
    <property type="molecule type" value="Genomic_DNA"/>
</dbReference>
<comment type="caution">
    <text evidence="1">The sequence shown here is derived from an EMBL/GenBank/DDBJ whole genome shotgun (WGS) entry which is preliminary data.</text>
</comment>
<proteinExistence type="predicted"/>
<evidence type="ECO:0000313" key="1">
    <source>
        <dbReference type="EMBL" id="CAF4698849.1"/>
    </source>
</evidence>
<sequence>MGGTNPKSTVPASTASSALGRTATSYAISPKRRMIQNYLVIWVDGNNDQNNADCRNTLEQLRAVVSDVNVCTSPEQCVQFINEIDDGKAFIISSGALGQSLVNDIHSLPKVDAIYIFCGNKTRHESWAKEWPKIRGVFTSIEPICESLKKVAHECDHDSIPMSFIPKQKVAEGAAGPSQKNLNQLPPIYMYSVIFKDIILEIDDTDSKSMSTLVNFCQKQNISETEISEFELNYDQKSAVWWYTKEIFLYGMLNRGLRSLDMEAMSKLGFFIRKLHL</sequence>
<name>A0A821I8G1_9BILA</name>
<dbReference type="Proteomes" id="UP000663862">
    <property type="component" value="Unassembled WGS sequence"/>
</dbReference>
<protein>
    <submittedName>
        <fullName evidence="1">Uncharacterized protein</fullName>
    </submittedName>
</protein>
<dbReference type="AlphaFoldDB" id="A0A821I8G1"/>
<accession>A0A821I8G1</accession>
<evidence type="ECO:0000313" key="2">
    <source>
        <dbReference type="Proteomes" id="UP000663862"/>
    </source>
</evidence>
<reference evidence="1" key="1">
    <citation type="submission" date="2021-02" db="EMBL/GenBank/DDBJ databases">
        <authorList>
            <person name="Nowell W R."/>
        </authorList>
    </citation>
    <scope>NUCLEOTIDE SEQUENCE</scope>
</reference>
<gene>
    <name evidence="1" type="ORF">TSG867_LOCUS33232</name>
</gene>
<feature type="non-terminal residue" evidence="1">
    <location>
        <position position="277"/>
    </location>
</feature>
<organism evidence="1 2">
    <name type="scientific">Rotaria socialis</name>
    <dbReference type="NCBI Taxonomy" id="392032"/>
    <lineage>
        <taxon>Eukaryota</taxon>
        <taxon>Metazoa</taxon>
        <taxon>Spiralia</taxon>
        <taxon>Gnathifera</taxon>
        <taxon>Rotifera</taxon>
        <taxon>Eurotatoria</taxon>
        <taxon>Bdelloidea</taxon>
        <taxon>Philodinida</taxon>
        <taxon>Philodinidae</taxon>
        <taxon>Rotaria</taxon>
    </lineage>
</organism>